<dbReference type="GO" id="GO:0042910">
    <property type="term" value="F:xenobiotic transmembrane transporter activity"/>
    <property type="evidence" value="ECO:0007669"/>
    <property type="project" value="InterPro"/>
</dbReference>
<dbReference type="GO" id="GO:0015297">
    <property type="term" value="F:antiporter activity"/>
    <property type="evidence" value="ECO:0007669"/>
    <property type="project" value="UniProtKB-KW"/>
</dbReference>
<comment type="caution">
    <text evidence="14">The sequence shown here is derived from an EMBL/GenBank/DDBJ whole genome shotgun (WGS) entry which is preliminary data.</text>
</comment>
<gene>
    <name evidence="14" type="ORF">D0466_05835</name>
</gene>
<feature type="transmembrane region" description="Helical" evidence="13">
    <location>
        <begin position="389"/>
        <end position="412"/>
    </location>
</feature>
<feature type="transmembrane region" description="Helical" evidence="13">
    <location>
        <begin position="360"/>
        <end position="377"/>
    </location>
</feature>
<evidence type="ECO:0000313" key="15">
    <source>
        <dbReference type="Proteomes" id="UP000262939"/>
    </source>
</evidence>
<dbReference type="Proteomes" id="UP000262939">
    <property type="component" value="Unassembled WGS sequence"/>
</dbReference>
<dbReference type="AlphaFoldDB" id="A0A372LGI7"/>
<evidence type="ECO:0000256" key="2">
    <source>
        <dbReference type="ARBA" id="ARBA00004651"/>
    </source>
</evidence>
<evidence type="ECO:0000256" key="1">
    <source>
        <dbReference type="ARBA" id="ARBA00003408"/>
    </source>
</evidence>
<feature type="transmembrane region" description="Helical" evidence="13">
    <location>
        <begin position="162"/>
        <end position="182"/>
    </location>
</feature>
<dbReference type="InterPro" id="IPR048279">
    <property type="entry name" value="MdtK-like"/>
</dbReference>
<feature type="transmembrane region" description="Helical" evidence="13">
    <location>
        <begin position="202"/>
        <end position="220"/>
    </location>
</feature>
<evidence type="ECO:0000256" key="7">
    <source>
        <dbReference type="ARBA" id="ARBA00022475"/>
    </source>
</evidence>
<feature type="transmembrane region" description="Helical" evidence="13">
    <location>
        <begin position="286"/>
        <end position="307"/>
    </location>
</feature>
<dbReference type="GO" id="GO:0005886">
    <property type="term" value="C:plasma membrane"/>
    <property type="evidence" value="ECO:0007669"/>
    <property type="project" value="UniProtKB-SubCell"/>
</dbReference>
<evidence type="ECO:0000256" key="9">
    <source>
        <dbReference type="ARBA" id="ARBA00022989"/>
    </source>
</evidence>
<comment type="similarity">
    <text evidence="3">Belongs to the multi antimicrobial extrusion (MATE) (TC 2.A.66.1) family.</text>
</comment>
<dbReference type="InterPro" id="IPR050222">
    <property type="entry name" value="MATE_MdtK"/>
</dbReference>
<dbReference type="PANTHER" id="PTHR43298:SF2">
    <property type="entry name" value="FMN_FAD EXPORTER YEEO-RELATED"/>
    <property type="match status" value="1"/>
</dbReference>
<comment type="function">
    <text evidence="1">Multidrug efflux pump.</text>
</comment>
<evidence type="ECO:0000256" key="4">
    <source>
        <dbReference type="ARBA" id="ARBA00020268"/>
    </source>
</evidence>
<dbReference type="PIRSF" id="PIRSF006603">
    <property type="entry name" value="DinF"/>
    <property type="match status" value="1"/>
</dbReference>
<keyword evidence="9 13" id="KW-1133">Transmembrane helix</keyword>
<evidence type="ECO:0000256" key="5">
    <source>
        <dbReference type="ARBA" id="ARBA00022448"/>
    </source>
</evidence>
<evidence type="ECO:0000256" key="11">
    <source>
        <dbReference type="ARBA" id="ARBA00023136"/>
    </source>
</evidence>
<evidence type="ECO:0000256" key="3">
    <source>
        <dbReference type="ARBA" id="ARBA00010199"/>
    </source>
</evidence>
<name>A0A372LGI7_9BACI</name>
<organism evidence="14 15">
    <name type="scientific">Peribacillus glennii</name>
    <dbReference type="NCBI Taxonomy" id="2303991"/>
    <lineage>
        <taxon>Bacteria</taxon>
        <taxon>Bacillati</taxon>
        <taxon>Bacillota</taxon>
        <taxon>Bacilli</taxon>
        <taxon>Bacillales</taxon>
        <taxon>Bacillaceae</taxon>
        <taxon>Peribacillus</taxon>
    </lineage>
</organism>
<reference evidence="14 15" key="1">
    <citation type="submission" date="2018-08" db="EMBL/GenBank/DDBJ databases">
        <title>Bacillus chawlae sp. nov., Bacillus glennii sp. nov., and Bacillus saganii sp. nov. Isolated from the Vehicle Assembly Building at Kennedy Space Center where the Viking Spacecraft were Assembled.</title>
        <authorList>
            <person name="Seuylemezian A."/>
            <person name="Vaishampayan P."/>
        </authorList>
    </citation>
    <scope>NUCLEOTIDE SEQUENCE [LARGE SCALE GENOMIC DNA]</scope>
    <source>
        <strain evidence="14 15">V44-8</strain>
    </source>
</reference>
<protein>
    <recommendedName>
        <fullName evidence="4">Probable multidrug resistance protein NorM</fullName>
    </recommendedName>
    <alternativeName>
        <fullName evidence="12">Multidrug-efflux transporter</fullName>
    </alternativeName>
</protein>
<dbReference type="RefSeq" id="WP_117321587.1">
    <property type="nucleotide sequence ID" value="NZ_QVTD01000003.1"/>
</dbReference>
<feature type="transmembrane region" description="Helical" evidence="13">
    <location>
        <begin position="14"/>
        <end position="36"/>
    </location>
</feature>
<feature type="transmembrane region" description="Helical" evidence="13">
    <location>
        <begin position="56"/>
        <end position="79"/>
    </location>
</feature>
<evidence type="ECO:0000256" key="6">
    <source>
        <dbReference type="ARBA" id="ARBA00022449"/>
    </source>
</evidence>
<evidence type="ECO:0000256" key="12">
    <source>
        <dbReference type="ARBA" id="ARBA00031636"/>
    </source>
</evidence>
<evidence type="ECO:0000256" key="13">
    <source>
        <dbReference type="SAM" id="Phobius"/>
    </source>
</evidence>
<comment type="subcellular location">
    <subcellularLocation>
        <location evidence="2">Cell membrane</location>
        <topology evidence="2">Multi-pass membrane protein</topology>
    </subcellularLocation>
</comment>
<dbReference type="NCBIfam" id="TIGR00797">
    <property type="entry name" value="matE"/>
    <property type="match status" value="1"/>
</dbReference>
<proteinExistence type="inferred from homology"/>
<dbReference type="OrthoDB" id="9780160at2"/>
<accession>A0A372LGI7</accession>
<keyword evidence="8 13" id="KW-0812">Transmembrane</keyword>
<keyword evidence="15" id="KW-1185">Reference proteome</keyword>
<dbReference type="Pfam" id="PF01554">
    <property type="entry name" value="MatE"/>
    <property type="match status" value="2"/>
</dbReference>
<sequence length="454" mass="50169">MNITHNRSQKLRQLFVILFPILITQLGLYAMNFFDIMMSGKYSTDDVAGVSIGSSIWVPVYTGLSGILLAITPIVSQLIGARNKKSVPFSILQGVYLAAAMALLVMLIGSFVLNPILQGMSLTANVHRVAHDYLVALSIGMVPLFIYNVLRSFIDSLGQTRVSMIITLLALPINVALNYLLIYGKFGFPELGGVGSGYATAITYWIITIIAVVVIIKIHPFSDYQIFKTFYKVSFKEWASLLKIGVPIGFSIFFETSIFAAVTLFMSEYDTITIASHQIAMNFASFLYMMPLSISMALTIVVGFEAGAKRLQDAREYSVIGIIMAVSMSLLCALAIFFFREPVASLYTEDEKVMQLTAQFLIYALFFQLSDAIAAPIQGVLRGYKDVHITFLMSLVSYWVIGLPTGYLLATFTDMGAFGFWIGLITGLAMGAIGLSGRLLYIQWIKYPKKYAVK</sequence>
<keyword evidence="11 13" id="KW-0472">Membrane</keyword>
<dbReference type="InterPro" id="IPR002528">
    <property type="entry name" value="MATE_fam"/>
</dbReference>
<dbReference type="CDD" id="cd13131">
    <property type="entry name" value="MATE_NorM_like"/>
    <property type="match status" value="1"/>
</dbReference>
<dbReference type="PANTHER" id="PTHR43298">
    <property type="entry name" value="MULTIDRUG RESISTANCE PROTEIN NORM-RELATED"/>
    <property type="match status" value="1"/>
</dbReference>
<evidence type="ECO:0000256" key="8">
    <source>
        <dbReference type="ARBA" id="ARBA00022692"/>
    </source>
</evidence>
<feature type="transmembrane region" description="Helical" evidence="13">
    <location>
        <begin position="418"/>
        <end position="441"/>
    </location>
</feature>
<keyword evidence="6" id="KW-0050">Antiport</keyword>
<keyword evidence="10" id="KW-0406">Ion transport</keyword>
<evidence type="ECO:0000256" key="10">
    <source>
        <dbReference type="ARBA" id="ARBA00023065"/>
    </source>
</evidence>
<evidence type="ECO:0000313" key="14">
    <source>
        <dbReference type="EMBL" id="RFU65411.1"/>
    </source>
</evidence>
<feature type="transmembrane region" description="Helical" evidence="13">
    <location>
        <begin position="241"/>
        <end position="266"/>
    </location>
</feature>
<feature type="transmembrane region" description="Helical" evidence="13">
    <location>
        <begin position="133"/>
        <end position="150"/>
    </location>
</feature>
<dbReference type="GO" id="GO:0006811">
    <property type="term" value="P:monoatomic ion transport"/>
    <property type="evidence" value="ECO:0007669"/>
    <property type="project" value="UniProtKB-KW"/>
</dbReference>
<keyword evidence="7" id="KW-1003">Cell membrane</keyword>
<feature type="transmembrane region" description="Helical" evidence="13">
    <location>
        <begin position="91"/>
        <end position="113"/>
    </location>
</feature>
<feature type="transmembrane region" description="Helical" evidence="13">
    <location>
        <begin position="319"/>
        <end position="340"/>
    </location>
</feature>
<dbReference type="EMBL" id="QVTD01000003">
    <property type="protein sequence ID" value="RFU65411.1"/>
    <property type="molecule type" value="Genomic_DNA"/>
</dbReference>
<keyword evidence="5" id="KW-0813">Transport</keyword>